<feature type="domain" description="STAS" evidence="1">
    <location>
        <begin position="1"/>
        <end position="61"/>
    </location>
</feature>
<dbReference type="AlphaFoldDB" id="A0A243S9D0"/>
<dbReference type="Proteomes" id="UP000195105">
    <property type="component" value="Unassembled WGS sequence"/>
</dbReference>
<name>A0A243S9D0_9ACTN</name>
<dbReference type="InterPro" id="IPR002645">
    <property type="entry name" value="STAS_dom"/>
</dbReference>
<reference evidence="2 3" key="1">
    <citation type="submission" date="2017-05" db="EMBL/GenBank/DDBJ databases">
        <title>Biotechnological potential of actinobacteria isolated from South African environments.</title>
        <authorList>
            <person name="Le Roes-Hill M."/>
            <person name="Prins A."/>
            <person name="Durrell K.A."/>
        </authorList>
    </citation>
    <scope>NUCLEOTIDE SEQUENCE [LARGE SCALE GENOMIC DNA]</scope>
    <source>
        <strain evidence="2 3">HMC13</strain>
    </source>
</reference>
<gene>
    <name evidence="2" type="ORF">CA983_05075</name>
</gene>
<dbReference type="Pfam" id="PF01740">
    <property type="entry name" value="STAS"/>
    <property type="match status" value="1"/>
</dbReference>
<proteinExistence type="predicted"/>
<evidence type="ECO:0000259" key="1">
    <source>
        <dbReference type="PROSITE" id="PS50801"/>
    </source>
</evidence>
<sequence>MDFLDSSGLNELLRLSKQTARGGGFLVLAGAPPRMRQIMSLTGADTVLPVYARAAVALGESSWRAPSTAPAAACSPKTSAVVGSRTAAGTQFQQGSRFEPSVPSSSAPCC</sequence>
<accession>A0A243S9D0</accession>
<organism evidence="2 3">
    <name type="scientific">Streptomyces swartbergensis</name>
    <dbReference type="NCBI Taxonomy" id="487165"/>
    <lineage>
        <taxon>Bacteria</taxon>
        <taxon>Bacillati</taxon>
        <taxon>Actinomycetota</taxon>
        <taxon>Actinomycetes</taxon>
        <taxon>Kitasatosporales</taxon>
        <taxon>Streptomycetaceae</taxon>
        <taxon>Streptomyces</taxon>
    </lineage>
</organism>
<keyword evidence="3" id="KW-1185">Reference proteome</keyword>
<comment type="caution">
    <text evidence="2">The sequence shown here is derived from an EMBL/GenBank/DDBJ whole genome shotgun (WGS) entry which is preliminary data.</text>
</comment>
<dbReference type="InterPro" id="IPR036513">
    <property type="entry name" value="STAS_dom_sf"/>
</dbReference>
<evidence type="ECO:0000313" key="2">
    <source>
        <dbReference type="EMBL" id="OUD04259.1"/>
    </source>
</evidence>
<dbReference type="CDD" id="cd07043">
    <property type="entry name" value="STAS_anti-anti-sigma_factors"/>
    <property type="match status" value="1"/>
</dbReference>
<dbReference type="RefSeq" id="WP_086599677.1">
    <property type="nucleotide sequence ID" value="NZ_NGFN01000017.1"/>
</dbReference>
<evidence type="ECO:0000313" key="3">
    <source>
        <dbReference type="Proteomes" id="UP000195105"/>
    </source>
</evidence>
<dbReference type="EMBL" id="NGFN01000017">
    <property type="protein sequence ID" value="OUD04259.1"/>
    <property type="molecule type" value="Genomic_DNA"/>
</dbReference>
<dbReference type="SUPFAM" id="SSF52091">
    <property type="entry name" value="SpoIIaa-like"/>
    <property type="match status" value="1"/>
</dbReference>
<protein>
    <recommendedName>
        <fullName evidence="1">STAS domain-containing protein</fullName>
    </recommendedName>
</protein>
<dbReference type="PROSITE" id="PS50801">
    <property type="entry name" value="STAS"/>
    <property type="match status" value="1"/>
</dbReference>
<dbReference type="Gene3D" id="3.30.750.24">
    <property type="entry name" value="STAS domain"/>
    <property type="match status" value="1"/>
</dbReference>